<reference evidence="4" key="2">
    <citation type="submission" date="2016-06" db="EMBL/GenBank/DDBJ databases">
        <authorList>
            <person name="Xu Y."/>
            <person name="Nagy A."/>
            <person name="Yan X."/>
            <person name="Kim S.W."/>
            <person name="Haley B."/>
            <person name="Liu N.T."/>
            <person name="Nou X."/>
        </authorList>
    </citation>
    <scope>NUCLEOTIDE SEQUENCE [LARGE SCALE GENOMIC DNA]</scope>
    <source>
        <strain evidence="4">ATCC 49129</strain>
    </source>
</reference>
<reference evidence="3 5" key="3">
    <citation type="submission" date="2020-04" db="EMBL/GenBank/DDBJ databases">
        <title>Ralstonia insidiosa genome sequencing and assembly.</title>
        <authorList>
            <person name="Martins R.C.R."/>
            <person name="Perdigao-Neto L.V."/>
            <person name="Levin A.S.S."/>
            <person name="Costa S.F."/>
        </authorList>
    </citation>
    <scope>NUCLEOTIDE SEQUENCE [LARGE SCALE GENOMIC DNA]</scope>
    <source>
        <strain evidence="3 5">5047</strain>
    </source>
</reference>
<gene>
    <name evidence="2" type="ORF">A9Y76_17235</name>
    <name evidence="3" type="ORF">HGR00_21475</name>
</gene>
<dbReference type="InterPro" id="IPR014710">
    <property type="entry name" value="RmlC-like_jellyroll"/>
</dbReference>
<name>A0A192A0V7_9RALS</name>
<evidence type="ECO:0000313" key="4">
    <source>
        <dbReference type="Proteomes" id="UP000078572"/>
    </source>
</evidence>
<dbReference type="OrthoDB" id="9794183at2"/>
<dbReference type="Proteomes" id="UP000078572">
    <property type="component" value="Chromosome 1"/>
</dbReference>
<dbReference type="InterPro" id="IPR052044">
    <property type="entry name" value="PKS_Associated_Protein"/>
</dbReference>
<organism evidence="2 4">
    <name type="scientific">Ralstonia insidiosa</name>
    <dbReference type="NCBI Taxonomy" id="190721"/>
    <lineage>
        <taxon>Bacteria</taxon>
        <taxon>Pseudomonadati</taxon>
        <taxon>Pseudomonadota</taxon>
        <taxon>Betaproteobacteria</taxon>
        <taxon>Burkholderiales</taxon>
        <taxon>Burkholderiaceae</taxon>
        <taxon>Ralstonia</taxon>
    </lineage>
</organism>
<dbReference type="SUPFAM" id="SSF51182">
    <property type="entry name" value="RmlC-like cupins"/>
    <property type="match status" value="1"/>
</dbReference>
<dbReference type="EMBL" id="JABBZM010000022">
    <property type="protein sequence ID" value="NMV40483.1"/>
    <property type="molecule type" value="Genomic_DNA"/>
</dbReference>
<feature type="domain" description="Cupin type-2" evidence="1">
    <location>
        <begin position="40"/>
        <end position="91"/>
    </location>
</feature>
<evidence type="ECO:0000313" key="2">
    <source>
        <dbReference type="EMBL" id="ANJ74085.1"/>
    </source>
</evidence>
<evidence type="ECO:0000313" key="3">
    <source>
        <dbReference type="EMBL" id="NMV40483.1"/>
    </source>
</evidence>
<dbReference type="RefSeq" id="WP_064805756.1">
    <property type="nucleotide sequence ID" value="NZ_CP016022.1"/>
</dbReference>
<proteinExistence type="predicted"/>
<dbReference type="STRING" id="190721.ACS15_3639"/>
<dbReference type="InterPro" id="IPR011051">
    <property type="entry name" value="RmlC_Cupin_sf"/>
</dbReference>
<dbReference type="CDD" id="cd02226">
    <property type="entry name" value="cupin_YdbB-like"/>
    <property type="match status" value="1"/>
</dbReference>
<evidence type="ECO:0000313" key="5">
    <source>
        <dbReference type="Proteomes" id="UP000575469"/>
    </source>
</evidence>
<sequence>MLAGHAVQVANALEQVTDYWSPRIVGQVNDQYIKVAKLKGEFVWHDHPNEDELFFVVYGRLKIAFEDRADVHLGPGEFCVVPRGVRHCPSVDAADEECGIMLIETVTTQHTGDVITERTVALDTQLGV</sequence>
<dbReference type="Pfam" id="PF07883">
    <property type="entry name" value="Cupin_2"/>
    <property type="match status" value="1"/>
</dbReference>
<dbReference type="PANTHER" id="PTHR36114">
    <property type="entry name" value="16.7 KDA PROTEIN IN WHIE LOCUS"/>
    <property type="match status" value="1"/>
</dbReference>
<dbReference type="EMBL" id="CP016022">
    <property type="protein sequence ID" value="ANJ74085.1"/>
    <property type="molecule type" value="Genomic_DNA"/>
</dbReference>
<dbReference type="InterPro" id="IPR013096">
    <property type="entry name" value="Cupin_2"/>
</dbReference>
<dbReference type="Proteomes" id="UP000575469">
    <property type="component" value="Unassembled WGS sequence"/>
</dbReference>
<dbReference type="Gene3D" id="2.60.120.10">
    <property type="entry name" value="Jelly Rolls"/>
    <property type="match status" value="1"/>
</dbReference>
<keyword evidence="4" id="KW-1185">Reference proteome</keyword>
<dbReference type="PANTHER" id="PTHR36114:SF1">
    <property type="entry name" value="16.7 KDA PROTEIN IN WHIE LOCUS"/>
    <property type="match status" value="1"/>
</dbReference>
<reference evidence="2" key="1">
    <citation type="submission" date="2016-06" db="EMBL/GenBank/DDBJ databases">
        <authorList>
            <person name="Kjaerup R.B."/>
            <person name="Dalgaard T.S."/>
            <person name="Juul-Madsen H.R."/>
        </authorList>
    </citation>
    <scope>NUCLEOTIDE SEQUENCE [LARGE SCALE GENOMIC DNA]</scope>
    <source>
        <strain evidence="2">ATCC 49129</strain>
    </source>
</reference>
<protein>
    <submittedName>
        <fullName evidence="2 3">Cupin</fullName>
    </submittedName>
</protein>
<evidence type="ECO:0000259" key="1">
    <source>
        <dbReference type="Pfam" id="PF07883"/>
    </source>
</evidence>
<dbReference type="AlphaFoldDB" id="A0A192A0V7"/>
<accession>A0A192A0V7</accession>
<dbReference type="GeneID" id="61527771"/>